<dbReference type="EMBL" id="VBPB01000151">
    <property type="protein sequence ID" value="TMQ71667.1"/>
    <property type="molecule type" value="Genomic_DNA"/>
</dbReference>
<evidence type="ECO:0000256" key="4">
    <source>
        <dbReference type="ARBA" id="ARBA00022723"/>
    </source>
</evidence>
<dbReference type="InterPro" id="IPR050204">
    <property type="entry name" value="AraC_XylS_family_regulators"/>
</dbReference>
<evidence type="ECO:0000259" key="12">
    <source>
        <dbReference type="PROSITE" id="PS01124"/>
    </source>
</evidence>
<comment type="cofactor">
    <cofactor evidence="1">
        <name>Zn(2+)</name>
        <dbReference type="ChEBI" id="CHEBI:29105"/>
    </cofactor>
</comment>
<dbReference type="InterPro" id="IPR018062">
    <property type="entry name" value="HTH_AraC-typ_CS"/>
</dbReference>
<dbReference type="AlphaFoldDB" id="A0A538U723"/>
<evidence type="ECO:0000256" key="11">
    <source>
        <dbReference type="ARBA" id="ARBA00023204"/>
    </source>
</evidence>
<dbReference type="GO" id="GO:0008270">
    <property type="term" value="F:zinc ion binding"/>
    <property type="evidence" value="ECO:0007669"/>
    <property type="project" value="InterPro"/>
</dbReference>
<dbReference type="InterPro" id="IPR016220">
    <property type="entry name" value="Me-P-triester_DNA_alkyl-Trfase"/>
</dbReference>
<evidence type="ECO:0000256" key="3">
    <source>
        <dbReference type="ARBA" id="ARBA00022679"/>
    </source>
</evidence>
<dbReference type="GO" id="GO:0043565">
    <property type="term" value="F:sequence-specific DNA binding"/>
    <property type="evidence" value="ECO:0007669"/>
    <property type="project" value="InterPro"/>
</dbReference>
<evidence type="ECO:0000256" key="1">
    <source>
        <dbReference type="ARBA" id="ARBA00001947"/>
    </source>
</evidence>
<dbReference type="PROSITE" id="PS00041">
    <property type="entry name" value="HTH_ARAC_FAMILY_1"/>
    <property type="match status" value="1"/>
</dbReference>
<dbReference type="GO" id="GO:0008168">
    <property type="term" value="F:methyltransferase activity"/>
    <property type="evidence" value="ECO:0007669"/>
    <property type="project" value="UniProtKB-KW"/>
</dbReference>
<protein>
    <submittedName>
        <fullName evidence="13">Methylphosphotriester-DNA--protein-cysteine methyltransferase family protein</fullName>
    </submittedName>
</protein>
<keyword evidence="4" id="KW-0479">Metal-binding</keyword>
<evidence type="ECO:0000313" key="14">
    <source>
        <dbReference type="Proteomes" id="UP000319771"/>
    </source>
</evidence>
<name>A0A538U723_UNCEI</name>
<dbReference type="GO" id="GO:0032259">
    <property type="term" value="P:methylation"/>
    <property type="evidence" value="ECO:0007669"/>
    <property type="project" value="UniProtKB-KW"/>
</dbReference>
<keyword evidence="8" id="KW-0238">DNA-binding</keyword>
<evidence type="ECO:0000256" key="2">
    <source>
        <dbReference type="ARBA" id="ARBA00022603"/>
    </source>
</evidence>
<evidence type="ECO:0000256" key="7">
    <source>
        <dbReference type="ARBA" id="ARBA00023015"/>
    </source>
</evidence>
<keyword evidence="11" id="KW-0234">DNA repair</keyword>
<dbReference type="PIRSF" id="PIRSF000408">
    <property type="entry name" value="Alkyltransferas_AdaA"/>
    <property type="match status" value="1"/>
</dbReference>
<evidence type="ECO:0000256" key="6">
    <source>
        <dbReference type="ARBA" id="ARBA00022833"/>
    </source>
</evidence>
<keyword evidence="2 13" id="KW-0489">Methyltransferase</keyword>
<evidence type="ECO:0000256" key="8">
    <source>
        <dbReference type="ARBA" id="ARBA00023125"/>
    </source>
</evidence>
<sequence length="197" mass="21692">MSAAMRTATTPSADAMWTAFLARDRRWDGRFVAGVRTTGIFCRPTCTCRKPLRRNVRFFASPAAAARAGFRPCKRCRPELAGGASEADRRLAARALTLMRGAPGERWPVRRLARALAMSPSAFARHFRAGAKTTPARALARLRLERAQALLARGERVLDVALEVGFGSGSAFARAWRRQHGVAPARSVPRPIRRRQA</sequence>
<dbReference type="GO" id="GO:0006281">
    <property type="term" value="P:DNA repair"/>
    <property type="evidence" value="ECO:0007669"/>
    <property type="project" value="UniProtKB-KW"/>
</dbReference>
<keyword evidence="7" id="KW-0805">Transcription regulation</keyword>
<feature type="domain" description="HTH araC/xylS-type" evidence="12">
    <location>
        <begin position="93"/>
        <end position="190"/>
    </location>
</feature>
<reference evidence="13 14" key="1">
    <citation type="journal article" date="2019" name="Nat. Microbiol.">
        <title>Mediterranean grassland soil C-N compound turnover is dependent on rainfall and depth, and is mediated by genomically divergent microorganisms.</title>
        <authorList>
            <person name="Diamond S."/>
            <person name="Andeer P.F."/>
            <person name="Li Z."/>
            <person name="Crits-Christoph A."/>
            <person name="Burstein D."/>
            <person name="Anantharaman K."/>
            <person name="Lane K.R."/>
            <person name="Thomas B.C."/>
            <person name="Pan C."/>
            <person name="Northen T.R."/>
            <person name="Banfield J.F."/>
        </authorList>
    </citation>
    <scope>NUCLEOTIDE SEQUENCE [LARGE SCALE GENOMIC DNA]</scope>
    <source>
        <strain evidence="13">WS_11</strain>
    </source>
</reference>
<keyword evidence="3 13" id="KW-0808">Transferase</keyword>
<dbReference type="PROSITE" id="PS01124">
    <property type="entry name" value="HTH_ARAC_FAMILY_2"/>
    <property type="match status" value="1"/>
</dbReference>
<dbReference type="GO" id="GO:0003700">
    <property type="term" value="F:DNA-binding transcription factor activity"/>
    <property type="evidence" value="ECO:0007669"/>
    <property type="project" value="InterPro"/>
</dbReference>
<dbReference type="Gene3D" id="3.40.10.10">
    <property type="entry name" value="DNA Methylphosphotriester Repair Domain"/>
    <property type="match status" value="1"/>
</dbReference>
<organism evidence="13 14">
    <name type="scientific">Eiseniibacteriota bacterium</name>
    <dbReference type="NCBI Taxonomy" id="2212470"/>
    <lineage>
        <taxon>Bacteria</taxon>
        <taxon>Candidatus Eiseniibacteriota</taxon>
    </lineage>
</organism>
<evidence type="ECO:0000256" key="5">
    <source>
        <dbReference type="ARBA" id="ARBA00022763"/>
    </source>
</evidence>
<keyword evidence="10" id="KW-0804">Transcription</keyword>
<dbReference type="InterPro" id="IPR035451">
    <property type="entry name" value="Ada-like_dom_sf"/>
</dbReference>
<evidence type="ECO:0000313" key="13">
    <source>
        <dbReference type="EMBL" id="TMQ71667.1"/>
    </source>
</evidence>
<dbReference type="Proteomes" id="UP000319771">
    <property type="component" value="Unassembled WGS sequence"/>
</dbReference>
<keyword evidence="6" id="KW-0862">Zinc</keyword>
<evidence type="ECO:0000256" key="10">
    <source>
        <dbReference type="ARBA" id="ARBA00023163"/>
    </source>
</evidence>
<dbReference type="Pfam" id="PF12833">
    <property type="entry name" value="HTH_18"/>
    <property type="match status" value="1"/>
</dbReference>
<dbReference type="SUPFAM" id="SSF46689">
    <property type="entry name" value="Homeodomain-like"/>
    <property type="match status" value="2"/>
</dbReference>
<dbReference type="InterPro" id="IPR018060">
    <property type="entry name" value="HTH_AraC"/>
</dbReference>
<keyword evidence="9" id="KW-0010">Activator</keyword>
<dbReference type="InterPro" id="IPR009057">
    <property type="entry name" value="Homeodomain-like_sf"/>
</dbReference>
<dbReference type="PANTHER" id="PTHR46796:SF7">
    <property type="entry name" value="ARAC FAMILY TRANSCRIPTIONAL REGULATOR"/>
    <property type="match status" value="1"/>
</dbReference>
<dbReference type="Pfam" id="PF02805">
    <property type="entry name" value="Ada_Zn_binding"/>
    <property type="match status" value="1"/>
</dbReference>
<proteinExistence type="predicted"/>
<dbReference type="SUPFAM" id="SSF57884">
    <property type="entry name" value="Ada DNA repair protein, N-terminal domain (N-Ada 10)"/>
    <property type="match status" value="1"/>
</dbReference>
<evidence type="ECO:0000256" key="9">
    <source>
        <dbReference type="ARBA" id="ARBA00023159"/>
    </source>
</evidence>
<comment type="caution">
    <text evidence="13">The sequence shown here is derived from an EMBL/GenBank/DDBJ whole genome shotgun (WGS) entry which is preliminary data.</text>
</comment>
<dbReference type="PANTHER" id="PTHR46796">
    <property type="entry name" value="HTH-TYPE TRANSCRIPTIONAL ACTIVATOR RHAS-RELATED"/>
    <property type="match status" value="1"/>
</dbReference>
<accession>A0A538U723</accession>
<gene>
    <name evidence="13" type="ORF">E6K81_09550</name>
</gene>
<dbReference type="SMART" id="SM00342">
    <property type="entry name" value="HTH_ARAC"/>
    <property type="match status" value="1"/>
</dbReference>
<dbReference type="Gene3D" id="1.10.10.60">
    <property type="entry name" value="Homeodomain-like"/>
    <property type="match status" value="1"/>
</dbReference>
<dbReference type="InterPro" id="IPR004026">
    <property type="entry name" value="Ada_DNA_repair_Zn-bd"/>
</dbReference>
<keyword evidence="5" id="KW-0227">DNA damage</keyword>